<evidence type="ECO:0000259" key="4">
    <source>
        <dbReference type="Pfam" id="PF07687"/>
    </source>
</evidence>
<dbReference type="Pfam" id="PF01546">
    <property type="entry name" value="Peptidase_M20"/>
    <property type="match status" value="1"/>
</dbReference>
<dbReference type="SUPFAM" id="SSF53187">
    <property type="entry name" value="Zn-dependent exopeptidases"/>
    <property type="match status" value="1"/>
</dbReference>
<keyword evidence="6" id="KW-1185">Reference proteome</keyword>
<dbReference type="EMBL" id="JAWLNX010000021">
    <property type="protein sequence ID" value="MEB3370763.1"/>
    <property type="molecule type" value="Genomic_DNA"/>
</dbReference>
<reference evidence="5 6" key="1">
    <citation type="submission" date="2023-10" db="EMBL/GenBank/DDBJ databases">
        <title>Saccharopolyspora sp. nov., isolated from mangrove soil.</title>
        <authorList>
            <person name="Lu Y."/>
            <person name="Liu W."/>
        </authorList>
    </citation>
    <scope>NUCLEOTIDE SEQUENCE [LARGE SCALE GENOMIC DNA]</scope>
    <source>
        <strain evidence="5 6">S2-29</strain>
    </source>
</reference>
<dbReference type="Gene3D" id="3.30.70.360">
    <property type="match status" value="1"/>
</dbReference>
<comment type="caution">
    <text evidence="5">The sequence shown here is derived from an EMBL/GenBank/DDBJ whole genome shotgun (WGS) entry which is preliminary data.</text>
</comment>
<dbReference type="RefSeq" id="WP_324268254.1">
    <property type="nucleotide sequence ID" value="NZ_JAWLNX010000021.1"/>
</dbReference>
<feature type="domain" description="Peptidase M20 dimerisation" evidence="4">
    <location>
        <begin position="209"/>
        <end position="369"/>
    </location>
</feature>
<proteinExistence type="predicted"/>
<dbReference type="Proteomes" id="UP001327093">
    <property type="component" value="Unassembled WGS sequence"/>
</dbReference>
<dbReference type="InterPro" id="IPR002933">
    <property type="entry name" value="Peptidase_M20"/>
</dbReference>
<organism evidence="5 6">
    <name type="scientific">Saccharopolyspora mangrovi</name>
    <dbReference type="NCBI Taxonomy" id="3082379"/>
    <lineage>
        <taxon>Bacteria</taxon>
        <taxon>Bacillati</taxon>
        <taxon>Actinomycetota</taxon>
        <taxon>Actinomycetes</taxon>
        <taxon>Pseudonocardiales</taxon>
        <taxon>Pseudonocardiaceae</taxon>
        <taxon>Saccharopolyspora</taxon>
    </lineage>
</organism>
<name>A0ABU6AGS0_9PSEU</name>
<dbReference type="PANTHER" id="PTHR43270">
    <property type="entry name" value="BETA-ALA-HIS DIPEPTIDASE"/>
    <property type="match status" value="1"/>
</dbReference>
<dbReference type="PANTHER" id="PTHR43270:SF4">
    <property type="entry name" value="CARNOSINE DIPEPTIDASE 2, ISOFORM A"/>
    <property type="match status" value="1"/>
</dbReference>
<keyword evidence="2" id="KW-0479">Metal-binding</keyword>
<keyword evidence="3" id="KW-0378">Hydrolase</keyword>
<keyword evidence="1" id="KW-0645">Protease</keyword>
<sequence>MALVDRAAVAKTVDQAWDEAVLPSLSELVRIPAVSPSFDAEWESTGHLDAAIEHVRAWIDGRGIEGADIEVVRLPGRTPLLLVDVPGSTGAPEESVLLYGHLDKQPPMGGWSEGLGPWTPVVRDGKLFGRGAADDGYAGYAAVTAIEAVRAHGGAHARCVVLLETGEESGSPDLPAYLEHLSDRLGTVSLVVCLDSGAADYERMWLTNSLRGMVQLEVTVQVLDSGLHSGIASGIVPSSFRILRQLLDRVEDSATGEILLPELNVDIPDNRIAEARAAIEAVPGMVRDSVPWPEGMRPVADDEVELALNNAWRPTLSVIGADGLPKPADAGNVLRPSTTLQLSFRLPPTADPEAALAAVQRRLSEDVPHGARVTFGQSEAGLGWNAPDPAPWLSGVLDTAGEEIFGASWRTMGLGGSIPFMGLLHEAYPDAQFVVTGALGPDSNAHVPDESLDLAFASKITSAIAYILDAHATR</sequence>
<evidence type="ECO:0000313" key="5">
    <source>
        <dbReference type="EMBL" id="MEB3370763.1"/>
    </source>
</evidence>
<accession>A0ABU6AGS0</accession>
<dbReference type="InterPro" id="IPR011650">
    <property type="entry name" value="Peptidase_M20_dimer"/>
</dbReference>
<evidence type="ECO:0000256" key="1">
    <source>
        <dbReference type="ARBA" id="ARBA00022670"/>
    </source>
</evidence>
<protein>
    <submittedName>
        <fullName evidence="5">M20/M25/M40 family metallo-hydrolase</fullName>
    </submittedName>
</protein>
<evidence type="ECO:0000256" key="2">
    <source>
        <dbReference type="ARBA" id="ARBA00022723"/>
    </source>
</evidence>
<evidence type="ECO:0000313" key="6">
    <source>
        <dbReference type="Proteomes" id="UP001327093"/>
    </source>
</evidence>
<dbReference type="InterPro" id="IPR051458">
    <property type="entry name" value="Cyt/Met_Dipeptidase"/>
</dbReference>
<gene>
    <name evidence="5" type="ORF">R4I43_25505</name>
</gene>
<evidence type="ECO:0000256" key="3">
    <source>
        <dbReference type="ARBA" id="ARBA00022801"/>
    </source>
</evidence>
<dbReference type="Pfam" id="PF07687">
    <property type="entry name" value="M20_dimer"/>
    <property type="match status" value="1"/>
</dbReference>
<dbReference type="Gene3D" id="3.40.630.10">
    <property type="entry name" value="Zn peptidases"/>
    <property type="match status" value="1"/>
</dbReference>